<dbReference type="InterPro" id="IPR025877">
    <property type="entry name" value="MobA-like_NTP_Trfase"/>
</dbReference>
<dbReference type="RefSeq" id="WP_072889084.1">
    <property type="nucleotide sequence ID" value="NZ_FQVW01000009.1"/>
</dbReference>
<feature type="binding site" evidence="8">
    <location>
        <position position="101"/>
    </location>
    <ligand>
        <name>Mg(2+)</name>
        <dbReference type="ChEBI" id="CHEBI:18420"/>
    </ligand>
</feature>
<keyword evidence="10" id="KW-0548">Nucleotidyltransferase</keyword>
<dbReference type="AlphaFoldDB" id="A0A1M5FLS8"/>
<feature type="binding site" evidence="8">
    <location>
        <position position="21"/>
    </location>
    <ligand>
        <name>GTP</name>
        <dbReference type="ChEBI" id="CHEBI:37565"/>
    </ligand>
</feature>
<keyword evidence="4 8" id="KW-0547">Nucleotide-binding</keyword>
<dbReference type="STRING" id="930117.SAMN05216225_100930"/>
<dbReference type="PANTHER" id="PTHR19136:SF81">
    <property type="entry name" value="MOLYBDENUM COFACTOR GUANYLYLTRANSFERASE"/>
    <property type="match status" value="1"/>
</dbReference>
<comment type="subcellular location">
    <subcellularLocation>
        <location evidence="8">Cytoplasm</location>
    </subcellularLocation>
</comment>
<keyword evidence="2 8" id="KW-0808">Transferase</keyword>
<evidence type="ECO:0000313" key="11">
    <source>
        <dbReference type="Proteomes" id="UP000183988"/>
    </source>
</evidence>
<gene>
    <name evidence="8" type="primary">mobA</name>
    <name evidence="10" type="ORF">SAMN05216225_100930</name>
</gene>
<dbReference type="GO" id="GO:0005737">
    <property type="term" value="C:cytoplasm"/>
    <property type="evidence" value="ECO:0007669"/>
    <property type="project" value="UniProtKB-SubCell"/>
</dbReference>
<dbReference type="GO" id="GO:0046872">
    <property type="term" value="F:metal ion binding"/>
    <property type="evidence" value="ECO:0007669"/>
    <property type="project" value="UniProtKB-KW"/>
</dbReference>
<dbReference type="Proteomes" id="UP000183988">
    <property type="component" value="Unassembled WGS sequence"/>
</dbReference>
<comment type="catalytic activity">
    <reaction evidence="8">
        <text>Mo-molybdopterin + GTP + H(+) = Mo-molybdopterin guanine dinucleotide + diphosphate</text>
        <dbReference type="Rhea" id="RHEA:34243"/>
        <dbReference type="ChEBI" id="CHEBI:15378"/>
        <dbReference type="ChEBI" id="CHEBI:33019"/>
        <dbReference type="ChEBI" id="CHEBI:37565"/>
        <dbReference type="ChEBI" id="CHEBI:71302"/>
        <dbReference type="ChEBI" id="CHEBI:71310"/>
        <dbReference type="EC" id="2.7.7.77"/>
    </reaction>
</comment>
<dbReference type="Gene3D" id="3.90.550.10">
    <property type="entry name" value="Spore Coat Polysaccharide Biosynthesis Protein SpsA, Chain A"/>
    <property type="match status" value="1"/>
</dbReference>
<evidence type="ECO:0000256" key="3">
    <source>
        <dbReference type="ARBA" id="ARBA00022723"/>
    </source>
</evidence>
<name>A0A1M5FLS8_9BACI</name>
<organism evidence="10 11">
    <name type="scientific">Ornithinibacillus halophilus</name>
    <dbReference type="NCBI Taxonomy" id="930117"/>
    <lineage>
        <taxon>Bacteria</taxon>
        <taxon>Bacillati</taxon>
        <taxon>Bacillota</taxon>
        <taxon>Bacilli</taxon>
        <taxon>Bacillales</taxon>
        <taxon>Bacillaceae</taxon>
        <taxon>Ornithinibacillus</taxon>
    </lineage>
</organism>
<dbReference type="GO" id="GO:0005525">
    <property type="term" value="F:GTP binding"/>
    <property type="evidence" value="ECO:0007669"/>
    <property type="project" value="UniProtKB-UniRule"/>
</dbReference>
<accession>A0A1M5FLS8</accession>
<comment type="caution">
    <text evidence="8">Lacks conserved residue(s) required for the propagation of feature annotation.</text>
</comment>
<dbReference type="InterPro" id="IPR029044">
    <property type="entry name" value="Nucleotide-diphossugar_trans"/>
</dbReference>
<dbReference type="InterPro" id="IPR013482">
    <property type="entry name" value="Molybde_CF_guanTrfase"/>
</dbReference>
<dbReference type="HAMAP" id="MF_00316">
    <property type="entry name" value="MobA"/>
    <property type="match status" value="1"/>
</dbReference>
<feature type="binding site" evidence="8">
    <location>
        <begin position="9"/>
        <end position="11"/>
    </location>
    <ligand>
        <name>GTP</name>
        <dbReference type="ChEBI" id="CHEBI:37565"/>
    </ligand>
</feature>
<evidence type="ECO:0000256" key="4">
    <source>
        <dbReference type="ARBA" id="ARBA00022741"/>
    </source>
</evidence>
<proteinExistence type="inferred from homology"/>
<comment type="cofactor">
    <cofactor evidence="8">
        <name>Mg(2+)</name>
        <dbReference type="ChEBI" id="CHEBI:18420"/>
    </cofactor>
</comment>
<keyword evidence="6 8" id="KW-0342">GTP-binding</keyword>
<dbReference type="Pfam" id="PF12804">
    <property type="entry name" value="NTP_transf_3"/>
    <property type="match status" value="1"/>
</dbReference>
<reference evidence="10 11" key="1">
    <citation type="submission" date="2016-11" db="EMBL/GenBank/DDBJ databases">
        <authorList>
            <person name="Jaros S."/>
            <person name="Januszkiewicz K."/>
            <person name="Wedrychowicz H."/>
        </authorList>
    </citation>
    <scope>NUCLEOTIDE SEQUENCE [LARGE SCALE GENOMIC DNA]</scope>
    <source>
        <strain evidence="10 11">IBRC-M 10683</strain>
    </source>
</reference>
<comment type="function">
    <text evidence="8">Transfers a GMP moiety from GTP to Mo-molybdopterin (Mo-MPT) cofactor (Moco or molybdenum cofactor) to form Mo-molybdopterin guanine dinucleotide (Mo-MGD) cofactor.</text>
</comment>
<feature type="binding site" evidence="8">
    <location>
        <position position="101"/>
    </location>
    <ligand>
        <name>GTP</name>
        <dbReference type="ChEBI" id="CHEBI:37565"/>
    </ligand>
</feature>
<protein>
    <recommendedName>
        <fullName evidence="8">Probable molybdenum cofactor guanylyltransferase</fullName>
        <shortName evidence="8">MoCo guanylyltransferase</shortName>
        <ecNumber evidence="8">2.7.7.77</ecNumber>
    </recommendedName>
    <alternativeName>
        <fullName evidence="8">GTP:molybdopterin guanylyltransferase</fullName>
    </alternativeName>
    <alternativeName>
        <fullName evidence="8">Mo-MPT guanylyltransferase</fullName>
    </alternativeName>
    <alternativeName>
        <fullName evidence="8">Molybdopterin guanylyltransferase</fullName>
    </alternativeName>
    <alternativeName>
        <fullName evidence="8">Molybdopterin-guanine dinucleotide synthase</fullName>
        <shortName evidence="8">MGD synthase</shortName>
    </alternativeName>
</protein>
<evidence type="ECO:0000259" key="9">
    <source>
        <dbReference type="Pfam" id="PF12804"/>
    </source>
</evidence>
<feature type="binding site" evidence="8">
    <location>
        <position position="70"/>
    </location>
    <ligand>
        <name>GTP</name>
        <dbReference type="ChEBI" id="CHEBI:37565"/>
    </ligand>
</feature>
<keyword evidence="1 8" id="KW-0963">Cytoplasm</keyword>
<keyword evidence="3 8" id="KW-0479">Metal-binding</keyword>
<dbReference type="OrthoDB" id="9788394at2"/>
<keyword evidence="7 8" id="KW-0501">Molybdenum cofactor biosynthesis</keyword>
<comment type="domain">
    <text evidence="8">The N-terminal domain determines nucleotide recognition and specific binding, while the C-terminal domain determines the specific binding to the target protein.</text>
</comment>
<dbReference type="PANTHER" id="PTHR19136">
    <property type="entry name" value="MOLYBDENUM COFACTOR GUANYLYLTRANSFERASE"/>
    <property type="match status" value="1"/>
</dbReference>
<dbReference type="SUPFAM" id="SSF53448">
    <property type="entry name" value="Nucleotide-diphospho-sugar transferases"/>
    <property type="match status" value="1"/>
</dbReference>
<keyword evidence="11" id="KW-1185">Reference proteome</keyword>
<evidence type="ECO:0000256" key="6">
    <source>
        <dbReference type="ARBA" id="ARBA00023134"/>
    </source>
</evidence>
<comment type="similarity">
    <text evidence="8">Belongs to the MobA family.</text>
</comment>
<evidence type="ECO:0000256" key="8">
    <source>
        <dbReference type="HAMAP-Rule" id="MF_00316"/>
    </source>
</evidence>
<dbReference type="EMBL" id="FQVW01000009">
    <property type="protein sequence ID" value="SHF92379.1"/>
    <property type="molecule type" value="Genomic_DNA"/>
</dbReference>
<feature type="domain" description="MobA-like NTP transferase" evidence="9">
    <location>
        <begin position="6"/>
        <end position="154"/>
    </location>
</feature>
<dbReference type="GO" id="GO:0061603">
    <property type="term" value="F:molybdenum cofactor guanylyltransferase activity"/>
    <property type="evidence" value="ECO:0007669"/>
    <property type="project" value="UniProtKB-EC"/>
</dbReference>
<dbReference type="CDD" id="cd02503">
    <property type="entry name" value="MobA"/>
    <property type="match status" value="1"/>
</dbReference>
<dbReference type="GO" id="GO:0006777">
    <property type="term" value="P:Mo-molybdopterin cofactor biosynthetic process"/>
    <property type="evidence" value="ECO:0007669"/>
    <property type="project" value="UniProtKB-KW"/>
</dbReference>
<dbReference type="EC" id="2.7.7.77" evidence="8"/>
<keyword evidence="5 8" id="KW-0460">Magnesium</keyword>
<evidence type="ECO:0000256" key="1">
    <source>
        <dbReference type="ARBA" id="ARBA00022490"/>
    </source>
</evidence>
<evidence type="ECO:0000256" key="2">
    <source>
        <dbReference type="ARBA" id="ARBA00022679"/>
    </source>
</evidence>
<evidence type="ECO:0000313" key="10">
    <source>
        <dbReference type="EMBL" id="SHF92379.1"/>
    </source>
</evidence>
<evidence type="ECO:0000256" key="5">
    <source>
        <dbReference type="ARBA" id="ARBA00022842"/>
    </source>
</evidence>
<sequence length="198" mass="22851">MFEKQGVLLAGGYSRRFGTPKAFAERDGINFYKYSIQAMAPFTDSISIVTNSTLEQKFMESETSYDVYVDLEEFQGQGPLVGILTVMERTEAEWYVTAPVDVPFIDQEIYKRLTEAIDDSVHIVVPIVADKIQPLIGLYHHSLKGLIKRQLEHGKRAPKQLFEHCCVKFVQMSDENKFLNINRQVDYDKYINKREQSQ</sequence>
<evidence type="ECO:0000256" key="7">
    <source>
        <dbReference type="ARBA" id="ARBA00023150"/>
    </source>
</evidence>